<sequence length="879" mass="99623">MELPKTTALSPSSKAPVATLELSAKKNSSAQRFKPSQSVMYRPENNGLLFLQDITGAASRLDKLKSDYKSPSPNGGSPANNSPNTTIDARRKSIVAPVIPIALLKLDKSRKVSIQYSSAGEVHGSDSESDRRLNGFNQARVSIQDPTLDNEQFKKEIEKRLQDVKEPTVLDFGIQDHSLWDEITGHKEHQLQILHNKGEVASPAIAEESDSESPGKKAKPPSLWWIIYDCISKYPKFEQMKNFINESHRLKLFQDEEKRRKQIEAYLQKVKAKKGPGADKVLASANALLSQGTFSNDKALDSLLLSMKQTSTAAVNQLTLTTPPAPFLPGPHGKLEEMRTLLDSMQRNFDKSKKNLDRIKRLIRYRPPKSAVEDIVSDDEEATKNEKFLRNLSNIKSKISHLWKENIQVNAPQGQGQGGQNIKFEQVDEDDSFFEREATPVKQQPIQQRLTPTKKNLLQKKSFSHKSQSALSTLNKDIQVVQKYSSKRSLVQPLRHTSSNASFQTSEQLHYESLKSHQNLAEQLLQFAMDRLNQYYLLLEVQLEQQKSDKTLFLPKDQKKLLKKRHRIVSSLVELLRVKNFTYFTKETLFLILGDSKHTDQVKSTMDSGIFEAFHIIKVLKAFYENPTVNQSYETVLHKKMRDLSTLMPYEVSGEEMTIDNSNSQREFLTFVKGEKTSEGNRKRIQLLRPHTSSQTSLTLSGQSSHRRFQTISVKPKIRTFANQSQEDPIPPRPMTSLQPKSLRRSAKSSMKALHPPPFNLSTLEPGPLSQPLHLKRPQTSLLHHNASVVQMQRPSSSLLNNKNSQSITAALKALHIPIPAQPIAPKKQIENNLRRSSEVEKYVQIYNMCSASDNLAYQSQQKALIVRRAARVRKNDNL</sequence>
<comment type="caution">
    <text evidence="3">The sequence shown here is derived from an EMBL/GenBank/DDBJ whole genome shotgun (WGS) entry which is preliminary data.</text>
</comment>
<accession>A0A8J8NZT8</accession>
<dbReference type="Proteomes" id="UP000785679">
    <property type="component" value="Unassembled WGS sequence"/>
</dbReference>
<evidence type="ECO:0000313" key="3">
    <source>
        <dbReference type="EMBL" id="TNV83624.1"/>
    </source>
</evidence>
<dbReference type="EMBL" id="RRYP01003639">
    <property type="protein sequence ID" value="TNV83624.1"/>
    <property type="molecule type" value="Genomic_DNA"/>
</dbReference>
<feature type="region of interest" description="Disordered" evidence="2">
    <location>
        <begin position="721"/>
        <end position="749"/>
    </location>
</feature>
<dbReference type="AlphaFoldDB" id="A0A8J8NZT8"/>
<keyword evidence="1" id="KW-0175">Coiled coil</keyword>
<evidence type="ECO:0000256" key="2">
    <source>
        <dbReference type="SAM" id="MobiDB-lite"/>
    </source>
</evidence>
<protein>
    <submittedName>
        <fullName evidence="3">Uncharacterized protein</fullName>
    </submittedName>
</protein>
<gene>
    <name evidence="3" type="ORF">FGO68_gene221</name>
</gene>
<name>A0A8J8NZT8_HALGN</name>
<evidence type="ECO:0000256" key="1">
    <source>
        <dbReference type="SAM" id="Coils"/>
    </source>
</evidence>
<feature type="region of interest" description="Disordered" evidence="2">
    <location>
        <begin position="64"/>
        <end position="86"/>
    </location>
</feature>
<organism evidence="3 4">
    <name type="scientific">Halteria grandinella</name>
    <dbReference type="NCBI Taxonomy" id="5974"/>
    <lineage>
        <taxon>Eukaryota</taxon>
        <taxon>Sar</taxon>
        <taxon>Alveolata</taxon>
        <taxon>Ciliophora</taxon>
        <taxon>Intramacronucleata</taxon>
        <taxon>Spirotrichea</taxon>
        <taxon>Stichotrichia</taxon>
        <taxon>Sporadotrichida</taxon>
        <taxon>Halteriidae</taxon>
        <taxon>Halteria</taxon>
    </lineage>
</organism>
<proteinExistence type="predicted"/>
<feature type="coiled-coil region" evidence="1">
    <location>
        <begin position="335"/>
        <end position="362"/>
    </location>
</feature>
<evidence type="ECO:0000313" key="4">
    <source>
        <dbReference type="Proteomes" id="UP000785679"/>
    </source>
</evidence>
<reference evidence="3" key="1">
    <citation type="submission" date="2019-06" db="EMBL/GenBank/DDBJ databases">
        <authorList>
            <person name="Zheng W."/>
        </authorList>
    </citation>
    <scope>NUCLEOTIDE SEQUENCE</scope>
    <source>
        <strain evidence="3">QDHG01</strain>
    </source>
</reference>
<feature type="compositionally biased region" description="Low complexity" evidence="2">
    <location>
        <begin position="70"/>
        <end position="84"/>
    </location>
</feature>
<keyword evidence="4" id="KW-1185">Reference proteome</keyword>